<evidence type="ECO:0000256" key="10">
    <source>
        <dbReference type="ARBA" id="ARBA00024202"/>
    </source>
</evidence>
<evidence type="ECO:0000256" key="8">
    <source>
        <dbReference type="ARBA" id="ARBA00023112"/>
    </source>
</evidence>
<dbReference type="NCBIfam" id="NF045470">
    <property type="entry name" value="Opp2B"/>
    <property type="match status" value="1"/>
</dbReference>
<comment type="caution">
    <text evidence="15">The sequence shown here is derived from an EMBL/GenBank/DDBJ whole genome shotgun (WGS) entry which is preliminary data.</text>
</comment>
<dbReference type="PROSITE" id="PS50928">
    <property type="entry name" value="ABC_TM1"/>
    <property type="match status" value="1"/>
</dbReference>
<keyword evidence="3" id="KW-1003">Cell membrane</keyword>
<dbReference type="CDD" id="cd06261">
    <property type="entry name" value="TM_PBP2"/>
    <property type="match status" value="1"/>
</dbReference>
<dbReference type="InterPro" id="IPR000515">
    <property type="entry name" value="MetI-like"/>
</dbReference>
<dbReference type="Proteomes" id="UP001206692">
    <property type="component" value="Unassembled WGS sequence"/>
</dbReference>
<name>A0ABT1STN7_9FIRM</name>
<dbReference type="InterPro" id="IPR050045">
    <property type="entry name" value="Opp2B"/>
</dbReference>
<feature type="transmembrane region" description="Helical" evidence="13">
    <location>
        <begin position="232"/>
        <end position="257"/>
    </location>
</feature>
<comment type="similarity">
    <text evidence="10">Belongs to the binding-protein-dependent transport system permease family. OppBC subfamily.</text>
</comment>
<feature type="transmembrane region" description="Helical" evidence="13">
    <location>
        <begin position="173"/>
        <end position="192"/>
    </location>
</feature>
<comment type="subcellular location">
    <subcellularLocation>
        <location evidence="1 13">Cell membrane</location>
        <topology evidence="1 13">Multi-pass membrane protein</topology>
    </subcellularLocation>
</comment>
<evidence type="ECO:0000259" key="14">
    <source>
        <dbReference type="PROSITE" id="PS50928"/>
    </source>
</evidence>
<keyword evidence="9 13" id="KW-0472">Membrane</keyword>
<evidence type="ECO:0000256" key="7">
    <source>
        <dbReference type="ARBA" id="ARBA00023065"/>
    </source>
</evidence>
<evidence type="ECO:0000256" key="9">
    <source>
        <dbReference type="ARBA" id="ARBA00023136"/>
    </source>
</evidence>
<evidence type="ECO:0000256" key="2">
    <source>
        <dbReference type="ARBA" id="ARBA00022448"/>
    </source>
</evidence>
<sequence>MKYALQRFLQLIPILFGITFLSFLLMYMAGSDAVTEMYSNRGVEVAQEIIDAKKVELGLNLPFFQQYVSWLWAMLHGNMGVSYVTGEPVLESFLRKLPATLLLTTASIVLTIVISIPLGIVAAIRHDKTEDLILRFFSFIGNALPNFFVGMLLMQLLGIQLRILPVISSGIDWQSAVMPTLTLAIAMSAKYLRQVRSTVLEELNKDYVLGAKARGVSYKVILWKNVLKASMLTIMTLLALSIGSLLGGTAIIESIFMWDGVGKLAVDAINMRDYPLIQAYVMWMAMIYVVVNLAADLLYHHLDPRIRLGVSRK</sequence>
<keyword evidence="6 13" id="KW-1133">Transmembrane helix</keyword>
<evidence type="ECO:0000256" key="13">
    <source>
        <dbReference type="RuleBase" id="RU363032"/>
    </source>
</evidence>
<dbReference type="PANTHER" id="PTHR43163">
    <property type="entry name" value="DIPEPTIDE TRANSPORT SYSTEM PERMEASE PROTEIN DPPB-RELATED"/>
    <property type="match status" value="1"/>
</dbReference>
<proteinExistence type="inferred from homology"/>
<dbReference type="EMBL" id="JANGEW010000018">
    <property type="protein sequence ID" value="MCQ5343246.1"/>
    <property type="molecule type" value="Genomic_DNA"/>
</dbReference>
<accession>A0ABT1STN7</accession>
<dbReference type="RefSeq" id="WP_062411312.1">
    <property type="nucleotide sequence ID" value="NZ_JAJCIO010000019.1"/>
</dbReference>
<feature type="domain" description="ABC transmembrane type-1" evidence="14">
    <location>
        <begin position="97"/>
        <end position="299"/>
    </location>
</feature>
<dbReference type="Gene3D" id="1.10.3720.10">
    <property type="entry name" value="MetI-like"/>
    <property type="match status" value="1"/>
</dbReference>
<evidence type="ECO:0000256" key="4">
    <source>
        <dbReference type="ARBA" id="ARBA00022596"/>
    </source>
</evidence>
<dbReference type="Pfam" id="PF00528">
    <property type="entry name" value="BPD_transp_1"/>
    <property type="match status" value="1"/>
</dbReference>
<feature type="transmembrane region" description="Helical" evidence="13">
    <location>
        <begin position="136"/>
        <end position="161"/>
    </location>
</feature>
<dbReference type="InterPro" id="IPR045621">
    <property type="entry name" value="BPD_transp_1_N"/>
</dbReference>
<dbReference type="SUPFAM" id="SSF161098">
    <property type="entry name" value="MetI-like"/>
    <property type="match status" value="1"/>
</dbReference>
<reference evidence="15 16" key="1">
    <citation type="submission" date="2022-06" db="EMBL/GenBank/DDBJ databases">
        <title>Isolation of gut microbiota from human fecal samples.</title>
        <authorList>
            <person name="Pamer E.G."/>
            <person name="Barat B."/>
            <person name="Waligurski E."/>
            <person name="Medina S."/>
            <person name="Paddock L."/>
            <person name="Mostad J."/>
        </authorList>
    </citation>
    <scope>NUCLEOTIDE SEQUENCE [LARGE SCALE GENOMIC DNA]</scope>
    <source>
        <strain evidence="15 16">DFI.1.1</strain>
    </source>
</reference>
<evidence type="ECO:0000256" key="6">
    <source>
        <dbReference type="ARBA" id="ARBA00022989"/>
    </source>
</evidence>
<feature type="transmembrane region" description="Helical" evidence="13">
    <location>
        <begin position="277"/>
        <end position="299"/>
    </location>
</feature>
<organism evidence="15 16">
    <name type="scientific">Megasphaera massiliensis</name>
    <dbReference type="NCBI Taxonomy" id="1232428"/>
    <lineage>
        <taxon>Bacteria</taxon>
        <taxon>Bacillati</taxon>
        <taxon>Bacillota</taxon>
        <taxon>Negativicutes</taxon>
        <taxon>Veillonellales</taxon>
        <taxon>Veillonellaceae</taxon>
        <taxon>Megasphaera</taxon>
    </lineage>
</organism>
<evidence type="ECO:0000256" key="11">
    <source>
        <dbReference type="ARBA" id="ARBA00038669"/>
    </source>
</evidence>
<keyword evidence="4" id="KW-0533">Nickel</keyword>
<evidence type="ECO:0000256" key="3">
    <source>
        <dbReference type="ARBA" id="ARBA00022475"/>
    </source>
</evidence>
<gene>
    <name evidence="15" type="ORF">NE675_09470</name>
</gene>
<evidence type="ECO:0000313" key="15">
    <source>
        <dbReference type="EMBL" id="MCQ5343246.1"/>
    </source>
</evidence>
<dbReference type="PANTHER" id="PTHR43163:SF6">
    <property type="entry name" value="DIPEPTIDE TRANSPORT SYSTEM PERMEASE PROTEIN DPPB-RELATED"/>
    <property type="match status" value="1"/>
</dbReference>
<dbReference type="Pfam" id="PF19300">
    <property type="entry name" value="BPD_transp_1_N"/>
    <property type="match status" value="1"/>
</dbReference>
<keyword evidence="7" id="KW-0406">Ion transport</keyword>
<evidence type="ECO:0000256" key="12">
    <source>
        <dbReference type="ARBA" id="ARBA00044774"/>
    </source>
</evidence>
<feature type="transmembrane region" description="Helical" evidence="13">
    <location>
        <begin position="12"/>
        <end position="30"/>
    </location>
</feature>
<evidence type="ECO:0000313" key="16">
    <source>
        <dbReference type="Proteomes" id="UP001206692"/>
    </source>
</evidence>
<keyword evidence="2 13" id="KW-0813">Transport</keyword>
<evidence type="ECO:0000256" key="1">
    <source>
        <dbReference type="ARBA" id="ARBA00004651"/>
    </source>
</evidence>
<keyword evidence="16" id="KW-1185">Reference proteome</keyword>
<protein>
    <recommendedName>
        <fullName evidence="12">Nickel import system permease protein NikB</fullName>
    </recommendedName>
</protein>
<keyword evidence="5 13" id="KW-0812">Transmembrane</keyword>
<evidence type="ECO:0000256" key="5">
    <source>
        <dbReference type="ARBA" id="ARBA00022692"/>
    </source>
</evidence>
<feature type="transmembrane region" description="Helical" evidence="13">
    <location>
        <begin position="101"/>
        <end position="124"/>
    </location>
</feature>
<keyword evidence="8" id="KW-0921">Nickel transport</keyword>
<comment type="subunit">
    <text evidence="11">The complex is composed of two ATP-binding proteins (NikD and NikE), two transmembrane proteins (NikB and NikC) and a solute-binding protein (NikA).</text>
</comment>
<dbReference type="InterPro" id="IPR035906">
    <property type="entry name" value="MetI-like_sf"/>
</dbReference>